<reference evidence="4" key="1">
    <citation type="journal article" date="2020" name="Stud. Mycol.">
        <title>101 Dothideomycetes genomes: a test case for predicting lifestyles and emergence of pathogens.</title>
        <authorList>
            <person name="Haridas S."/>
            <person name="Albert R."/>
            <person name="Binder M."/>
            <person name="Bloem J."/>
            <person name="Labutti K."/>
            <person name="Salamov A."/>
            <person name="Andreopoulos B."/>
            <person name="Baker S."/>
            <person name="Barry K."/>
            <person name="Bills G."/>
            <person name="Bluhm B."/>
            <person name="Cannon C."/>
            <person name="Castanera R."/>
            <person name="Culley D."/>
            <person name="Daum C."/>
            <person name="Ezra D."/>
            <person name="Gonzalez J."/>
            <person name="Henrissat B."/>
            <person name="Kuo A."/>
            <person name="Liang C."/>
            <person name="Lipzen A."/>
            <person name="Lutzoni F."/>
            <person name="Magnuson J."/>
            <person name="Mondo S."/>
            <person name="Nolan M."/>
            <person name="Ohm R."/>
            <person name="Pangilinan J."/>
            <person name="Park H.-J."/>
            <person name="Ramirez L."/>
            <person name="Alfaro M."/>
            <person name="Sun H."/>
            <person name="Tritt A."/>
            <person name="Yoshinaga Y."/>
            <person name="Zwiers L.-H."/>
            <person name="Turgeon B."/>
            <person name="Goodwin S."/>
            <person name="Spatafora J."/>
            <person name="Crous P."/>
            <person name="Grigoriev I."/>
        </authorList>
    </citation>
    <scope>NUCLEOTIDE SEQUENCE</scope>
    <source>
        <strain evidence="4">CBS 207.26</strain>
    </source>
</reference>
<dbReference type="Pfam" id="PF24883">
    <property type="entry name" value="NPHP3_N"/>
    <property type="match status" value="1"/>
</dbReference>
<dbReference type="InterPro" id="IPR056884">
    <property type="entry name" value="NPHP3-like_N"/>
</dbReference>
<dbReference type="SUPFAM" id="SSF52540">
    <property type="entry name" value="P-loop containing nucleoside triphosphate hydrolases"/>
    <property type="match status" value="1"/>
</dbReference>
<accession>A0A6A6EEN9</accession>
<evidence type="ECO:0000259" key="3">
    <source>
        <dbReference type="PROSITE" id="PS50837"/>
    </source>
</evidence>
<dbReference type="SUPFAM" id="SSF82171">
    <property type="entry name" value="DPP6 N-terminal domain-like"/>
    <property type="match status" value="1"/>
</dbReference>
<dbReference type="EMBL" id="ML994621">
    <property type="protein sequence ID" value="KAF2189292.1"/>
    <property type="molecule type" value="Genomic_DNA"/>
</dbReference>
<dbReference type="Pfam" id="PF24809">
    <property type="entry name" value="DUF7708"/>
    <property type="match status" value="1"/>
</dbReference>
<feature type="domain" description="NACHT" evidence="3">
    <location>
        <begin position="775"/>
        <end position="885"/>
    </location>
</feature>
<evidence type="ECO:0000256" key="2">
    <source>
        <dbReference type="SAM" id="MobiDB-lite"/>
    </source>
</evidence>
<dbReference type="InterPro" id="IPR027417">
    <property type="entry name" value="P-loop_NTPase"/>
</dbReference>
<organism evidence="4 5">
    <name type="scientific">Zopfia rhizophila CBS 207.26</name>
    <dbReference type="NCBI Taxonomy" id="1314779"/>
    <lineage>
        <taxon>Eukaryota</taxon>
        <taxon>Fungi</taxon>
        <taxon>Dikarya</taxon>
        <taxon>Ascomycota</taxon>
        <taxon>Pezizomycotina</taxon>
        <taxon>Dothideomycetes</taxon>
        <taxon>Dothideomycetes incertae sedis</taxon>
        <taxon>Zopfiaceae</taxon>
        <taxon>Zopfia</taxon>
    </lineage>
</organism>
<dbReference type="InterPro" id="IPR035994">
    <property type="entry name" value="Nucleoside_phosphorylase_sf"/>
</dbReference>
<dbReference type="Gene3D" id="3.40.50.300">
    <property type="entry name" value="P-loop containing nucleotide triphosphate hydrolases"/>
    <property type="match status" value="1"/>
</dbReference>
<evidence type="ECO:0000313" key="5">
    <source>
        <dbReference type="Proteomes" id="UP000800200"/>
    </source>
</evidence>
<dbReference type="GO" id="GO:0003824">
    <property type="term" value="F:catalytic activity"/>
    <property type="evidence" value="ECO:0007669"/>
    <property type="project" value="InterPro"/>
</dbReference>
<dbReference type="InterPro" id="IPR056125">
    <property type="entry name" value="DUF7708"/>
</dbReference>
<dbReference type="Proteomes" id="UP000800200">
    <property type="component" value="Unassembled WGS sequence"/>
</dbReference>
<gene>
    <name evidence="4" type="ORF">K469DRAFT_62625</name>
</gene>
<evidence type="ECO:0000256" key="1">
    <source>
        <dbReference type="ARBA" id="ARBA00022737"/>
    </source>
</evidence>
<feature type="compositionally biased region" description="Acidic residues" evidence="2">
    <location>
        <begin position="1838"/>
        <end position="1847"/>
    </location>
</feature>
<sequence length="1856" mass="209881">MEDKVARYSIGWIAPLPLELKAAKAVLDEDHGDIHVDGYIYHGGEIGKHNIVMAVQSKMGTDAASDLAARMSAAFRNIEYFVVVGIGGGVPNYGPSGAQSLIVLGDVVVSFPKGHYGGVIRYDFGAWTKEGQLETMSHTNSPPDSLLSAVNALDASHSMAPGTKIPTFLQEMRTKIHVDERQNFEDQGAEQDRLFREDYSHPNKNVGCENCCDLSRSHMRQSRGIGAARWTDTPKIHYGNIASSNQLQISASTRDRLHEELGVICFEMEGAGVIQKHPCLVIRGICDYSDSHKNKKWQPYAAATAAAYAKELLGLLPARNFTPTQFVNQITETGHPAFQVLATAPQVAFDALGKDDHRSSLLVNGGSPPASSLLHRPSTHPLHLHQPPKARITNPTSSEESSILKNVLDRFLASLPKGEQSLFSRCKSGNEMLKTIEKLPPFKADKSRFRRAKGIIQNFADGIEHFFDAIDIIFQSNSEIAAIAWGGILLVLQLASNFSEFFRRLTGVLQRLSNALPQYGELVKHMKDRMKEHVSGEVPARLRSSLVSVYGNLFQFLQSAARIFTKHDTSNKMATTICPSSFWEPFDSRFQSFLDSMEHHRNLLQDELTLLEHRKESALLSVKAKELKRSLEEQKVAKSRRPTHQEKMQKSQEQLLQIEIRLSALFNECIHLERQLNDRAVAQASQLEEATNIHSNGIKSKLEREQKDLAVRKILQWLSPLQFTIDLDIARRLRAEGTSEWLFDDDIFYTWRHTEGKSKHYDWSKKDVSGISPPNVIWVQGKPGAGKTVLAGATIDHLQENTDAPVLFFFFRPIPQDNHPVYRSILAQILQIYHDDSKILDILTFAMNFSHSPQLSPANKYLSELLQICLSAIPTHFIVFDGIDECIDPSSFGQVFSEIRQNPSSKVVLFSRPNVLGLRQSISASRQVEIGMRNYVDIEHYLERKLSYFAENGYLPEDSDRSYFVSKLARGADGMFLWARLFTDFLASEALSVEERVQTIMAVTMPEKLEVMYLRLIKLICRGSSPNKTFAKWIITWLCFSERTLTARELQETMQLRRTPTAGGTSTMPNFEQAVVIACASLVERATIQDFLYKAHVPCYQFIHITAKEFFLQLAAKDDPWEVFQGMQYDLSQIEYFHQPGAERSFDEAFRDVKRDVSFLVPQGGNAEIAFSCLTYFNRLFPAQSLSRTPYQITYSKALDVSFPLCRYATAYWIGHLEETIVEIRKQVSKERTSSQLLSMLMEALDIFLSNESTIRTWIEASYLSKHVLNSRRAQSLTIWSNQVTSYMSNIETTSSGRKYLDIICDIKELVHFLSELDRYWGVKIDALPSSIWTRSEITAFTPSYLLKNDRTKVTSLHIGNPLGTGLTLSSKYLCKVSENTNDGSMVGSLSIWPSRTFEEMSIKSNKPKFSRVSTSQCASGWIAQYEVWSTKEPCRRLFVEDIPLKEDEIRLQMYQSMWNREGAWTVQFPLSISASLHQFTILRTVYSMRKARSNLKASKESCILPLSLNTVLSSKWTSASYSTDNEDYVNQGARYSYWLKFSNDGQRLLFVDATNAAVYSLFNGSGLKPVVESLAEDLSYRTNQPMWTVEASFHPDLPLVAWQVGRAVFGWAYKRDVHPFLFYETPDRHWSYPRKLEFSNCGRHIVITEHNSEVPIYKPIPEDLHGSLPRRFSNEPGSIVDTPDLLAKGQPHEIQAIFDVDDQKMVSGSNAHVFKDGSSVGLTAQSNGDKVSVHLWRNRGAGLEFEKETWEISQLPNWEDIQTTSASIKLPRKGDSSLTFILNKTVQPENNLTTPHSDHLPAIVRRDLDDIRKPEGNGGFAESSFLPSSSRKRPLLIEDDESLDQPDELRAKLDA</sequence>
<feature type="region of interest" description="Disordered" evidence="2">
    <location>
        <begin position="1812"/>
        <end position="1856"/>
    </location>
</feature>
<dbReference type="Gene3D" id="3.40.50.1580">
    <property type="entry name" value="Nucleoside phosphorylase domain"/>
    <property type="match status" value="1"/>
</dbReference>
<evidence type="ECO:0000313" key="4">
    <source>
        <dbReference type="EMBL" id="KAF2189292.1"/>
    </source>
</evidence>
<name>A0A6A6EEN9_9PEZI</name>
<dbReference type="OrthoDB" id="5389400at2759"/>
<dbReference type="PANTHER" id="PTHR46082">
    <property type="entry name" value="ATP/GTP-BINDING PROTEIN-RELATED"/>
    <property type="match status" value="1"/>
</dbReference>
<keyword evidence="5" id="KW-1185">Reference proteome</keyword>
<dbReference type="SUPFAM" id="SSF53167">
    <property type="entry name" value="Purine and uridine phosphorylases"/>
    <property type="match status" value="1"/>
</dbReference>
<dbReference type="InterPro" id="IPR053137">
    <property type="entry name" value="NLR-like"/>
</dbReference>
<keyword evidence="1" id="KW-0677">Repeat</keyword>
<dbReference type="GO" id="GO:0009116">
    <property type="term" value="P:nucleoside metabolic process"/>
    <property type="evidence" value="ECO:0007669"/>
    <property type="project" value="InterPro"/>
</dbReference>
<dbReference type="PROSITE" id="PS50837">
    <property type="entry name" value="NACHT"/>
    <property type="match status" value="1"/>
</dbReference>
<protein>
    <recommendedName>
        <fullName evidence="3">NACHT domain-containing protein</fullName>
    </recommendedName>
</protein>
<proteinExistence type="predicted"/>
<dbReference type="PANTHER" id="PTHR46082:SF11">
    <property type="entry name" value="AAA+ ATPASE DOMAIN-CONTAINING PROTEIN-RELATED"/>
    <property type="match status" value="1"/>
</dbReference>
<dbReference type="InterPro" id="IPR007111">
    <property type="entry name" value="NACHT_NTPase"/>
</dbReference>